<dbReference type="SUPFAM" id="SSF89392">
    <property type="entry name" value="Prokaryotic lipoproteins and lipoprotein localization factors"/>
    <property type="match status" value="1"/>
</dbReference>
<gene>
    <name evidence="2" type="ORF">NCTC13102_01297</name>
</gene>
<organism evidence="2 3">
    <name type="scientific">Helicobacter fennelliae</name>
    <dbReference type="NCBI Taxonomy" id="215"/>
    <lineage>
        <taxon>Bacteria</taxon>
        <taxon>Pseudomonadati</taxon>
        <taxon>Campylobacterota</taxon>
        <taxon>Epsilonproteobacteria</taxon>
        <taxon>Campylobacterales</taxon>
        <taxon>Helicobacteraceae</taxon>
        <taxon>Helicobacter</taxon>
    </lineage>
</organism>
<dbReference type="InterPro" id="IPR029046">
    <property type="entry name" value="LolA/LolB/LppX"/>
</dbReference>
<dbReference type="Pfam" id="PF03548">
    <property type="entry name" value="LolA"/>
    <property type="match status" value="1"/>
</dbReference>
<sequence length="169" mass="19783">MYKILVFILSINLLYGFGENIKSIEADFTQQTKSQDSTLTYKGHFYAKSNSKAKWIYTAPTHKEIYINDTLTIVYEPLLEQATIGKSRNNIDFLHILQQAKQIDKQTYNTTFENTTYTLTTKDNLPYTLEFHDEFDNQITITFSHIQINQIMQDEIFTFVPPPHIDIIQ</sequence>
<dbReference type="InterPro" id="IPR004564">
    <property type="entry name" value="OM_lipoprot_carrier_LolA-like"/>
</dbReference>
<dbReference type="NCBIfam" id="NF000664">
    <property type="entry name" value="PRK00031.2-2"/>
    <property type="match status" value="1"/>
</dbReference>
<protein>
    <submittedName>
        <fullName evidence="2">Outer-membrane lipoprotein carrier protein</fullName>
    </submittedName>
</protein>
<name>A0A2X3DKP1_9HELI</name>
<evidence type="ECO:0000256" key="1">
    <source>
        <dbReference type="ARBA" id="ARBA00022729"/>
    </source>
</evidence>
<accession>A0A2X3DKP1</accession>
<dbReference type="AlphaFoldDB" id="A0A2X3DKP1"/>
<proteinExistence type="predicted"/>
<dbReference type="EMBL" id="UAWL01000006">
    <property type="protein sequence ID" value="SQB98830.1"/>
    <property type="molecule type" value="Genomic_DNA"/>
</dbReference>
<dbReference type="Gene3D" id="2.50.20.10">
    <property type="entry name" value="Lipoprotein localisation LolA/LolB/LppX"/>
    <property type="match status" value="1"/>
</dbReference>
<keyword evidence="2" id="KW-0449">Lipoprotein</keyword>
<reference evidence="2 3" key="1">
    <citation type="submission" date="2018-06" db="EMBL/GenBank/DDBJ databases">
        <authorList>
            <consortium name="Pathogen Informatics"/>
            <person name="Doyle S."/>
        </authorList>
    </citation>
    <scope>NUCLEOTIDE SEQUENCE [LARGE SCALE GENOMIC DNA]</scope>
    <source>
        <strain evidence="2 3">NCTC13102</strain>
    </source>
</reference>
<dbReference type="Proteomes" id="UP000250166">
    <property type="component" value="Unassembled WGS sequence"/>
</dbReference>
<dbReference type="NCBIfam" id="NF000663">
    <property type="entry name" value="PRK00031.2-1"/>
    <property type="match status" value="1"/>
</dbReference>
<dbReference type="RefSeq" id="WP_181461832.1">
    <property type="nucleotide sequence ID" value="NZ_UAWL01000006.1"/>
</dbReference>
<keyword evidence="1" id="KW-0732">Signal</keyword>
<dbReference type="CDD" id="cd16325">
    <property type="entry name" value="LolA"/>
    <property type="match status" value="1"/>
</dbReference>
<evidence type="ECO:0000313" key="3">
    <source>
        <dbReference type="Proteomes" id="UP000250166"/>
    </source>
</evidence>
<dbReference type="PANTHER" id="PTHR35869:SF1">
    <property type="entry name" value="OUTER-MEMBRANE LIPOPROTEIN CARRIER PROTEIN"/>
    <property type="match status" value="1"/>
</dbReference>
<evidence type="ECO:0000313" key="2">
    <source>
        <dbReference type="EMBL" id="SQB98830.1"/>
    </source>
</evidence>
<dbReference type="PANTHER" id="PTHR35869">
    <property type="entry name" value="OUTER-MEMBRANE LIPOPROTEIN CARRIER PROTEIN"/>
    <property type="match status" value="1"/>
</dbReference>